<dbReference type="Proteomes" id="UP000256343">
    <property type="component" value="Unassembled WGS sequence"/>
</dbReference>
<dbReference type="EMBL" id="UFQQ01000029">
    <property type="protein sequence ID" value="SSW93043.1"/>
    <property type="molecule type" value="Genomic_DNA"/>
</dbReference>
<keyword evidence="5" id="KW-1185">Reference proteome</keyword>
<reference evidence="2 5" key="2">
    <citation type="submission" date="2018-07" db="EMBL/GenBank/DDBJ databases">
        <title>Genomic Encyclopedia of Archaeal and Bacterial Type Strains, Phase II (KMG-II): from individual species to whole genera.</title>
        <authorList>
            <person name="Goeker M."/>
        </authorList>
    </citation>
    <scope>NUCLEOTIDE SEQUENCE [LARGE SCALE GENOMIC DNA]</scope>
    <source>
        <strain evidence="2 5">JA575</strain>
    </source>
</reference>
<dbReference type="AlphaFoldDB" id="A0A336JWI7"/>
<feature type="region of interest" description="Disordered" evidence="1">
    <location>
        <begin position="52"/>
        <end position="81"/>
    </location>
</feature>
<organism evidence="3 4">
    <name type="scientific">Rhodopseudomonas pentothenatexigens</name>
    <dbReference type="NCBI Taxonomy" id="999699"/>
    <lineage>
        <taxon>Bacteria</taxon>
        <taxon>Pseudomonadati</taxon>
        <taxon>Pseudomonadota</taxon>
        <taxon>Alphaproteobacteria</taxon>
        <taxon>Hyphomicrobiales</taxon>
        <taxon>Nitrobacteraceae</taxon>
        <taxon>Rhodopseudomonas</taxon>
    </lineage>
</organism>
<dbReference type="EMBL" id="QRDT01000029">
    <property type="protein sequence ID" value="RED25824.1"/>
    <property type="molecule type" value="Genomic_DNA"/>
</dbReference>
<sequence>MADRAVVMASDPGRIAEAIPIEIDRRDPDPERRAASVAAAQAKLQSAFERATGRALHGGTSPAISEAPRPEPLKIVAAGAR</sequence>
<proteinExistence type="predicted"/>
<evidence type="ECO:0000313" key="2">
    <source>
        <dbReference type="EMBL" id="RED25824.1"/>
    </source>
</evidence>
<accession>A0A336JWI7</accession>
<evidence type="ECO:0000256" key="1">
    <source>
        <dbReference type="SAM" id="MobiDB-lite"/>
    </source>
</evidence>
<dbReference type="RefSeq" id="WP_244601361.1">
    <property type="nucleotide sequence ID" value="NZ_QRDT01000029.1"/>
</dbReference>
<evidence type="ECO:0000313" key="5">
    <source>
        <dbReference type="Proteomes" id="UP000256343"/>
    </source>
</evidence>
<dbReference type="Proteomes" id="UP000252631">
    <property type="component" value="Unassembled WGS sequence"/>
</dbReference>
<gene>
    <name evidence="2" type="ORF">BJ125_1298</name>
    <name evidence="3" type="ORF">SAMN05892882_1298</name>
</gene>
<name>A0A336JWI7_9BRAD</name>
<evidence type="ECO:0000313" key="4">
    <source>
        <dbReference type="Proteomes" id="UP000252631"/>
    </source>
</evidence>
<evidence type="ECO:0000313" key="3">
    <source>
        <dbReference type="EMBL" id="SSW93043.1"/>
    </source>
</evidence>
<protein>
    <submittedName>
        <fullName evidence="3">Uncharacterized protein</fullName>
    </submittedName>
</protein>
<reference evidence="3 4" key="1">
    <citation type="submission" date="2017-08" db="EMBL/GenBank/DDBJ databases">
        <authorList>
            <person name="de Groot N.N."/>
        </authorList>
    </citation>
    <scope>NUCLEOTIDE SEQUENCE [LARGE SCALE GENOMIC DNA]</scope>
    <source>
        <strain evidence="3 4">JA575</strain>
    </source>
</reference>